<accession>A0A4Y2S7D9</accession>
<organism evidence="1 2">
    <name type="scientific">Araneus ventricosus</name>
    <name type="common">Orbweaver spider</name>
    <name type="synonym">Epeira ventricosa</name>
    <dbReference type="NCBI Taxonomy" id="182803"/>
    <lineage>
        <taxon>Eukaryota</taxon>
        <taxon>Metazoa</taxon>
        <taxon>Ecdysozoa</taxon>
        <taxon>Arthropoda</taxon>
        <taxon>Chelicerata</taxon>
        <taxon>Arachnida</taxon>
        <taxon>Araneae</taxon>
        <taxon>Araneomorphae</taxon>
        <taxon>Entelegynae</taxon>
        <taxon>Araneoidea</taxon>
        <taxon>Araneidae</taxon>
        <taxon>Araneus</taxon>
    </lineage>
</organism>
<gene>
    <name evidence="1" type="ORF">AVEN_237009_1</name>
</gene>
<keyword evidence="2" id="KW-1185">Reference proteome</keyword>
<evidence type="ECO:0000313" key="1">
    <source>
        <dbReference type="EMBL" id="GBN84092.1"/>
    </source>
</evidence>
<dbReference type="EMBL" id="BGPR01020224">
    <property type="protein sequence ID" value="GBN84092.1"/>
    <property type="molecule type" value="Genomic_DNA"/>
</dbReference>
<reference evidence="1 2" key="1">
    <citation type="journal article" date="2019" name="Sci. Rep.">
        <title>Orb-weaving spider Araneus ventricosus genome elucidates the spidroin gene catalogue.</title>
        <authorList>
            <person name="Kono N."/>
            <person name="Nakamura H."/>
            <person name="Ohtoshi R."/>
            <person name="Moran D.A.P."/>
            <person name="Shinohara A."/>
            <person name="Yoshida Y."/>
            <person name="Fujiwara M."/>
            <person name="Mori M."/>
            <person name="Tomita M."/>
            <person name="Arakawa K."/>
        </authorList>
    </citation>
    <scope>NUCLEOTIDE SEQUENCE [LARGE SCALE GENOMIC DNA]</scope>
</reference>
<sequence>MASYSARFPFELDYRHLLSSVPKCSEKARLQEITEKVARNISSIRVRLFAVGLFQLTGRDADVERFQEMRTKALFGLRGPLEAFGLLSYDLC</sequence>
<dbReference type="AlphaFoldDB" id="A0A4Y2S7D9"/>
<proteinExistence type="predicted"/>
<comment type="caution">
    <text evidence="1">The sequence shown here is derived from an EMBL/GenBank/DDBJ whole genome shotgun (WGS) entry which is preliminary data.</text>
</comment>
<protein>
    <submittedName>
        <fullName evidence="1">Uncharacterized protein</fullName>
    </submittedName>
</protein>
<name>A0A4Y2S7D9_ARAVE</name>
<evidence type="ECO:0000313" key="2">
    <source>
        <dbReference type="Proteomes" id="UP000499080"/>
    </source>
</evidence>
<dbReference type="Proteomes" id="UP000499080">
    <property type="component" value="Unassembled WGS sequence"/>
</dbReference>